<dbReference type="STRING" id="121224.E0VVQ9"/>
<evidence type="ECO:0000313" key="5">
    <source>
        <dbReference type="EnsemblMetazoa" id="PHUM467110-PA"/>
    </source>
</evidence>
<dbReference type="KEGG" id="phu:Phum_PHUM467110"/>
<dbReference type="Proteomes" id="UP000009046">
    <property type="component" value="Unassembled WGS sequence"/>
</dbReference>
<evidence type="ECO:0000313" key="6">
    <source>
        <dbReference type="Proteomes" id="UP000009046"/>
    </source>
</evidence>
<proteinExistence type="inferred from homology"/>
<dbReference type="GO" id="GO:0005737">
    <property type="term" value="C:cytoplasm"/>
    <property type="evidence" value="ECO:0007669"/>
    <property type="project" value="TreeGrafter"/>
</dbReference>
<dbReference type="EMBL" id="DS235813">
    <property type="protein sequence ID" value="EEB17465.1"/>
    <property type="molecule type" value="Genomic_DNA"/>
</dbReference>
<dbReference type="eggNOG" id="KOG2008">
    <property type="taxonomic scope" value="Eukaryota"/>
</dbReference>
<dbReference type="EMBL" id="AAZO01005675">
    <property type="status" value="NOT_ANNOTATED_CDS"/>
    <property type="molecule type" value="Genomic_DNA"/>
</dbReference>
<sequence>MFNKSIIELEKLNSTTTEINSLEVKLDEANTAFRILLNDSIKNLKALSKKLGGCIEKARPYYDALETLRKAQMDCQRAAVLYQRANEIHQAAKETVALAEQRFLSRQHEWKFDSAWQEMLNHATIKVMEAETQKTESEMEHQKRTLIFNQAEKQVHDFESKLRKSISKSKPYFEEKELCQKNLASQKEKVEFLQKQLILVKNSYSLSLKNLEKISEEIHSKRGTIGRGIR</sequence>
<feature type="coiled-coil region" evidence="3">
    <location>
        <begin position="12"/>
        <end position="39"/>
    </location>
</feature>
<feature type="coiled-coil region" evidence="3">
    <location>
        <begin position="82"/>
        <end position="145"/>
    </location>
</feature>
<evidence type="ECO:0008006" key="7">
    <source>
        <dbReference type="Google" id="ProtNLM"/>
    </source>
</evidence>
<dbReference type="GO" id="GO:0004860">
    <property type="term" value="F:protein kinase inhibitor activity"/>
    <property type="evidence" value="ECO:0007669"/>
    <property type="project" value="TreeGrafter"/>
</dbReference>
<evidence type="ECO:0000313" key="4">
    <source>
        <dbReference type="EMBL" id="EEB17465.1"/>
    </source>
</evidence>
<dbReference type="EnsemblMetazoa" id="PHUM467110-RA">
    <property type="protein sequence ID" value="PHUM467110-PA"/>
    <property type="gene ID" value="PHUM467110"/>
</dbReference>
<comment type="similarity">
    <text evidence="1">Belongs to the SH3BP5 family.</text>
</comment>
<dbReference type="OrthoDB" id="446789at2759"/>
<dbReference type="CTD" id="8238703"/>
<evidence type="ECO:0000256" key="1">
    <source>
        <dbReference type="ARBA" id="ARBA00007796"/>
    </source>
</evidence>
<dbReference type="PANTHER" id="PTHR19423">
    <property type="entry name" value="SH3 DOMAIN-BINDING PROTEIN 5"/>
    <property type="match status" value="1"/>
</dbReference>
<dbReference type="AlphaFoldDB" id="E0VVQ9"/>
<dbReference type="OMA" id="DINSYEM"/>
<reference evidence="4" key="1">
    <citation type="submission" date="2007-04" db="EMBL/GenBank/DDBJ databases">
        <title>Annotation of Pediculus humanus corporis strain USDA.</title>
        <authorList>
            <person name="Kirkness E."/>
            <person name="Hannick L."/>
            <person name="Hass B."/>
            <person name="Bruggner R."/>
            <person name="Lawson D."/>
            <person name="Bidwell S."/>
            <person name="Joardar V."/>
            <person name="Caler E."/>
            <person name="Walenz B."/>
            <person name="Inman J."/>
            <person name="Schobel S."/>
            <person name="Galinsky K."/>
            <person name="Amedeo P."/>
            <person name="Strausberg R."/>
        </authorList>
    </citation>
    <scope>NUCLEOTIDE SEQUENCE</scope>
    <source>
        <strain evidence="4">USDA</strain>
    </source>
</reference>
<name>E0VVQ9_PEDHC</name>
<evidence type="ECO:0000256" key="3">
    <source>
        <dbReference type="SAM" id="Coils"/>
    </source>
</evidence>
<dbReference type="Pfam" id="PF05276">
    <property type="entry name" value="SH3BP5"/>
    <property type="match status" value="1"/>
</dbReference>
<keyword evidence="2 3" id="KW-0175">Coiled coil</keyword>
<gene>
    <name evidence="5" type="primary">8238703</name>
    <name evidence="4" type="ORF">Phum_PHUM467110</name>
</gene>
<accession>E0VVQ9</accession>
<feature type="non-terminal residue" evidence="4">
    <location>
        <position position="230"/>
    </location>
</feature>
<dbReference type="GO" id="GO:0035556">
    <property type="term" value="P:intracellular signal transduction"/>
    <property type="evidence" value="ECO:0007669"/>
    <property type="project" value="InterPro"/>
</dbReference>
<dbReference type="VEuPathDB" id="VectorBase:PHUM467110"/>
<organism>
    <name type="scientific">Pediculus humanus subsp. corporis</name>
    <name type="common">Body louse</name>
    <dbReference type="NCBI Taxonomy" id="121224"/>
    <lineage>
        <taxon>Eukaryota</taxon>
        <taxon>Metazoa</taxon>
        <taxon>Ecdysozoa</taxon>
        <taxon>Arthropoda</taxon>
        <taxon>Hexapoda</taxon>
        <taxon>Insecta</taxon>
        <taxon>Pterygota</taxon>
        <taxon>Neoptera</taxon>
        <taxon>Paraneoptera</taxon>
        <taxon>Psocodea</taxon>
        <taxon>Troctomorpha</taxon>
        <taxon>Phthiraptera</taxon>
        <taxon>Anoplura</taxon>
        <taxon>Pediculidae</taxon>
        <taxon>Pediculus</taxon>
    </lineage>
</organism>
<dbReference type="GeneID" id="8238703"/>
<evidence type="ECO:0000256" key="2">
    <source>
        <dbReference type="ARBA" id="ARBA00023054"/>
    </source>
</evidence>
<dbReference type="RefSeq" id="XP_002430203.1">
    <property type="nucleotide sequence ID" value="XM_002430158.1"/>
</dbReference>
<reference evidence="4" key="2">
    <citation type="submission" date="2007-04" db="EMBL/GenBank/DDBJ databases">
        <title>The genome of the human body louse.</title>
        <authorList>
            <consortium name="The Human Body Louse Genome Consortium"/>
            <person name="Kirkness E."/>
            <person name="Walenz B."/>
            <person name="Hass B."/>
            <person name="Bruggner R."/>
            <person name="Strausberg R."/>
        </authorList>
    </citation>
    <scope>NUCLEOTIDE SEQUENCE</scope>
    <source>
        <strain evidence="4">USDA</strain>
    </source>
</reference>
<dbReference type="InParanoid" id="E0VVQ9"/>
<reference evidence="5" key="3">
    <citation type="submission" date="2021-02" db="UniProtKB">
        <authorList>
            <consortium name="EnsemblMetazoa"/>
        </authorList>
    </citation>
    <scope>IDENTIFICATION</scope>
    <source>
        <strain evidence="5">USDA</strain>
    </source>
</reference>
<dbReference type="InterPro" id="IPR007940">
    <property type="entry name" value="SH3BP5"/>
</dbReference>
<protein>
    <recommendedName>
        <fullName evidence="7">SH3 domain-binding protein</fullName>
    </recommendedName>
</protein>
<keyword evidence="6" id="KW-1185">Reference proteome</keyword>
<dbReference type="PANTHER" id="PTHR19423:SF1">
    <property type="entry name" value="SH3 DOMAIN-BINDING PROTEIN 5"/>
    <property type="match status" value="1"/>
</dbReference>
<dbReference type="HOGENOM" id="CLU_043711_2_0_1"/>